<evidence type="ECO:0000313" key="3">
    <source>
        <dbReference type="EMBL" id="KGN48501.1"/>
    </source>
</evidence>
<dbReference type="SMART" id="SM00568">
    <property type="entry name" value="GRAM"/>
    <property type="match status" value="1"/>
</dbReference>
<dbReference type="Gramene" id="KGN48501">
    <property type="protein sequence ID" value="KGN48501"/>
    <property type="gene ID" value="Csa_6G490160"/>
</dbReference>
<dbReference type="InterPro" id="IPR037848">
    <property type="entry name" value="GEM-like"/>
</dbReference>
<dbReference type="Proteomes" id="UP000029981">
    <property type="component" value="Chromosome 6"/>
</dbReference>
<organism evidence="3 4">
    <name type="scientific">Cucumis sativus</name>
    <name type="common">Cucumber</name>
    <dbReference type="NCBI Taxonomy" id="3659"/>
    <lineage>
        <taxon>Eukaryota</taxon>
        <taxon>Viridiplantae</taxon>
        <taxon>Streptophyta</taxon>
        <taxon>Embryophyta</taxon>
        <taxon>Tracheophyta</taxon>
        <taxon>Spermatophyta</taxon>
        <taxon>Magnoliopsida</taxon>
        <taxon>eudicotyledons</taxon>
        <taxon>Gunneridae</taxon>
        <taxon>Pentapetalae</taxon>
        <taxon>rosids</taxon>
        <taxon>fabids</taxon>
        <taxon>Cucurbitales</taxon>
        <taxon>Cucurbitaceae</taxon>
        <taxon>Benincaseae</taxon>
        <taxon>Cucumis</taxon>
    </lineage>
</organism>
<dbReference type="KEGG" id="csv:105435900"/>
<feature type="domain" description="GRAM" evidence="2">
    <location>
        <begin position="207"/>
        <end position="295"/>
    </location>
</feature>
<dbReference type="OrthoDB" id="1742741at2759"/>
<evidence type="ECO:0000313" key="4">
    <source>
        <dbReference type="Proteomes" id="UP000029981"/>
    </source>
</evidence>
<dbReference type="PANTHER" id="PTHR31969">
    <property type="entry name" value="GEM-LIKE PROTEIN 2"/>
    <property type="match status" value="1"/>
</dbReference>
<dbReference type="Pfam" id="PF02893">
    <property type="entry name" value="GRAM"/>
    <property type="match status" value="1"/>
</dbReference>
<dbReference type="InterPro" id="IPR011993">
    <property type="entry name" value="PH-like_dom_sf"/>
</dbReference>
<reference evidence="3 4" key="4">
    <citation type="journal article" date="2011" name="BMC Genomics">
        <title>RNA-Seq improves annotation of protein-coding genes in the cucumber genome.</title>
        <authorList>
            <person name="Li Z."/>
            <person name="Zhang Z."/>
            <person name="Yan P."/>
            <person name="Huang S."/>
            <person name="Fei Z."/>
            <person name="Lin K."/>
        </authorList>
    </citation>
    <scope>NUCLEOTIDE SEQUENCE [LARGE SCALE GENOMIC DNA]</scope>
    <source>
        <strain evidence="4">cv. 9930</strain>
    </source>
</reference>
<reference evidence="3 4" key="1">
    <citation type="journal article" date="2009" name="Nat. Genet.">
        <title>The genome of the cucumber, Cucumis sativus L.</title>
        <authorList>
            <person name="Huang S."/>
            <person name="Li R."/>
            <person name="Zhang Z."/>
            <person name="Li L."/>
            <person name="Gu X."/>
            <person name="Fan W."/>
            <person name="Lucas W.J."/>
            <person name="Wang X."/>
            <person name="Xie B."/>
            <person name="Ni P."/>
            <person name="Ren Y."/>
            <person name="Zhu H."/>
            <person name="Li J."/>
            <person name="Lin K."/>
            <person name="Jin W."/>
            <person name="Fei Z."/>
            <person name="Li G."/>
            <person name="Staub J."/>
            <person name="Kilian A."/>
            <person name="van der Vossen E.A."/>
            <person name="Wu Y."/>
            <person name="Guo J."/>
            <person name="He J."/>
            <person name="Jia Z."/>
            <person name="Ren Y."/>
            <person name="Tian G."/>
            <person name="Lu Y."/>
            <person name="Ruan J."/>
            <person name="Qian W."/>
            <person name="Wang M."/>
            <person name="Huang Q."/>
            <person name="Li B."/>
            <person name="Xuan Z."/>
            <person name="Cao J."/>
            <person name="Asan"/>
            <person name="Wu Z."/>
            <person name="Zhang J."/>
            <person name="Cai Q."/>
            <person name="Bai Y."/>
            <person name="Zhao B."/>
            <person name="Han Y."/>
            <person name="Li Y."/>
            <person name="Li X."/>
            <person name="Wang S."/>
            <person name="Shi Q."/>
            <person name="Liu S."/>
            <person name="Cho W.K."/>
            <person name="Kim J.Y."/>
            <person name="Xu Y."/>
            <person name="Heller-Uszynska K."/>
            <person name="Miao H."/>
            <person name="Cheng Z."/>
            <person name="Zhang S."/>
            <person name="Wu J."/>
            <person name="Yang Y."/>
            <person name="Kang H."/>
            <person name="Li M."/>
            <person name="Liang H."/>
            <person name="Ren X."/>
            <person name="Shi Z."/>
            <person name="Wen M."/>
            <person name="Jian M."/>
            <person name="Yang H."/>
            <person name="Zhang G."/>
            <person name="Yang Z."/>
            <person name="Chen R."/>
            <person name="Liu S."/>
            <person name="Li J."/>
            <person name="Ma L."/>
            <person name="Liu H."/>
            <person name="Zhou Y."/>
            <person name="Zhao J."/>
            <person name="Fang X."/>
            <person name="Li G."/>
            <person name="Fang L."/>
            <person name="Li Y."/>
            <person name="Liu D."/>
            <person name="Zheng H."/>
            <person name="Zhang Y."/>
            <person name="Qin N."/>
            <person name="Li Z."/>
            <person name="Yang G."/>
            <person name="Yang S."/>
            <person name="Bolund L."/>
            <person name="Kristiansen K."/>
            <person name="Zheng H."/>
            <person name="Li S."/>
            <person name="Zhang X."/>
            <person name="Yang H."/>
            <person name="Wang J."/>
            <person name="Sun R."/>
            <person name="Zhang B."/>
            <person name="Jiang S."/>
            <person name="Wang J."/>
            <person name="Du Y."/>
            <person name="Li S."/>
        </authorList>
    </citation>
    <scope>NUCLEOTIDE SEQUENCE [LARGE SCALE GENOMIC DNA]</scope>
    <source>
        <strain evidence="4">cv. 9930</strain>
    </source>
</reference>
<dbReference type="Gene3D" id="2.30.29.30">
    <property type="entry name" value="Pleckstrin-homology domain (PH domain)/Phosphotyrosine-binding domain (PTB)"/>
    <property type="match status" value="1"/>
</dbReference>
<reference evidence="3 4" key="3">
    <citation type="journal article" date="2010" name="BMC Genomics">
        <title>Transcriptome sequencing and comparative analysis of cucumber flowers with different sex types.</title>
        <authorList>
            <person name="Guo S."/>
            <person name="Zheng Y."/>
            <person name="Joung J.G."/>
            <person name="Liu S."/>
            <person name="Zhang Z."/>
            <person name="Crasta O.R."/>
            <person name="Sobral B.W."/>
            <person name="Xu Y."/>
            <person name="Huang S."/>
            <person name="Fei Z."/>
        </authorList>
    </citation>
    <scope>NUCLEOTIDE SEQUENCE [LARGE SCALE GENOMIC DNA]</scope>
    <source>
        <strain evidence="4">cv. 9930</strain>
    </source>
</reference>
<comment type="similarity">
    <text evidence="1">Belongs to the GEM family.</text>
</comment>
<accession>A0A0A0KLB1</accession>
<name>A0A0A0KLB1_CUCSA</name>
<evidence type="ECO:0000259" key="2">
    <source>
        <dbReference type="SMART" id="SM00568"/>
    </source>
</evidence>
<dbReference type="EMBL" id="CM002927">
    <property type="protein sequence ID" value="KGN48501.1"/>
    <property type="molecule type" value="Genomic_DNA"/>
</dbReference>
<dbReference type="STRING" id="3659.A0A0A0KLB1"/>
<protein>
    <recommendedName>
        <fullName evidence="2">GRAM domain-containing protein</fullName>
    </recommendedName>
</protein>
<evidence type="ECO:0000256" key="1">
    <source>
        <dbReference type="ARBA" id="ARBA00009414"/>
    </source>
</evidence>
<reference evidence="3 4" key="2">
    <citation type="journal article" date="2009" name="PLoS ONE">
        <title>An integrated genetic and cytogenetic map of the cucumber genome.</title>
        <authorList>
            <person name="Ren Y."/>
            <person name="Zhang Z."/>
            <person name="Liu J."/>
            <person name="Staub J.E."/>
            <person name="Han Y."/>
            <person name="Cheng Z."/>
            <person name="Li X."/>
            <person name="Lu J."/>
            <person name="Miao H."/>
            <person name="Kang H."/>
            <person name="Xie B."/>
            <person name="Gu X."/>
            <person name="Wang X."/>
            <person name="Du Y."/>
            <person name="Jin W."/>
            <person name="Huang S."/>
        </authorList>
    </citation>
    <scope>NUCLEOTIDE SEQUENCE [LARGE SCALE GENOMIC DNA]</scope>
    <source>
        <strain evidence="4">cv. 9930</strain>
    </source>
</reference>
<gene>
    <name evidence="3" type="ORF">Csa_6G490160</name>
</gene>
<sequence>MNLMEKTVHFTPELQVLKSQIEFLQILMDQVNELGEDFKLLYSDQALKILIHKGKQLIKECNDAVVRSTLSRYRKIPCYTKKFRRLDAELKRAESNLRFELCVQQIKKLPALNDGRNGRIRDPAKLIVTKILDKILSGESGRNNNKYNIKLPLLFYHDQRLKWKAGAKFVAAFVERAVEHMKDDQKEGIAGRFEEIIKKLGEGRFEKIFHPTFETSIVAGDEKLQISFICNLSTTRERGENETVAAYGVLFVSSAKVAFCSFKPTLRLLSSDVNIQSLIKVVIPLEVLKDVEYDGDQKCIRVIAVDDQKFEFMNFRNYKVAKEGIQRFHSHPFALASSTNSLCLNSWVDTSRKIMTIFSTSEFQEIDFKS</sequence>
<proteinExistence type="inferred from homology"/>
<keyword evidence="4" id="KW-1185">Reference proteome</keyword>
<dbReference type="InterPro" id="IPR004182">
    <property type="entry name" value="GRAM"/>
</dbReference>
<dbReference type="AlphaFoldDB" id="A0A0A0KLB1"/>